<reference evidence="8" key="1">
    <citation type="submission" date="2023-10" db="EMBL/GenBank/DDBJ databases">
        <title>Chromosome-level genome of the transformable northern wattle, Acacia crassicarpa.</title>
        <authorList>
            <person name="Massaro I."/>
            <person name="Sinha N.R."/>
            <person name="Poethig S."/>
            <person name="Leichty A.R."/>
        </authorList>
    </citation>
    <scope>NUCLEOTIDE SEQUENCE</scope>
    <source>
        <strain evidence="8">Acra3RX</strain>
        <tissue evidence="8">Leaf</tissue>
    </source>
</reference>
<name>A0AAE1IQX0_9FABA</name>
<keyword evidence="6" id="KW-0472">Membrane</keyword>
<keyword evidence="3" id="KW-0812">Transmembrane</keyword>
<dbReference type="GO" id="GO:0005524">
    <property type="term" value="F:ATP binding"/>
    <property type="evidence" value="ECO:0007669"/>
    <property type="project" value="InterPro"/>
</dbReference>
<gene>
    <name evidence="8" type="ORF">QN277_010453</name>
</gene>
<sequence>MRARYLKAVLRQDVAYFDLHVTSMSEVITNVSNDSLVIQDLFLKRKSEIHKTSQQNLSRLTASMEIVAGAEHPDEYVYVHQKLNISFYNVMAAGDCRVLVCGSARYPWFTLR</sequence>
<dbReference type="Gene3D" id="1.20.1560.10">
    <property type="entry name" value="ABC transporter type 1, transmembrane domain"/>
    <property type="match status" value="1"/>
</dbReference>
<dbReference type="PANTHER" id="PTHR45136">
    <property type="entry name" value="ABC TRANSPORTER DOMAIN-CONTAINING PROTEIN"/>
    <property type="match status" value="1"/>
</dbReference>
<keyword evidence="7" id="KW-0325">Glycoprotein</keyword>
<evidence type="ECO:0000256" key="3">
    <source>
        <dbReference type="ARBA" id="ARBA00022692"/>
    </source>
</evidence>
<dbReference type="PANTHER" id="PTHR45136:SF2">
    <property type="entry name" value="ABC TRANSPORTER DOMAIN-CONTAINING PROTEIN"/>
    <property type="match status" value="1"/>
</dbReference>
<evidence type="ECO:0000256" key="2">
    <source>
        <dbReference type="ARBA" id="ARBA00022448"/>
    </source>
</evidence>
<evidence type="ECO:0000256" key="4">
    <source>
        <dbReference type="ARBA" id="ARBA00022737"/>
    </source>
</evidence>
<evidence type="ECO:0000256" key="6">
    <source>
        <dbReference type="ARBA" id="ARBA00023136"/>
    </source>
</evidence>
<keyword evidence="9" id="KW-1185">Reference proteome</keyword>
<evidence type="ECO:0000313" key="8">
    <source>
        <dbReference type="EMBL" id="KAK4253828.1"/>
    </source>
</evidence>
<dbReference type="InterPro" id="IPR036640">
    <property type="entry name" value="ABC1_TM_sf"/>
</dbReference>
<dbReference type="EMBL" id="JAWXYG010000015">
    <property type="protein sequence ID" value="KAK4253828.1"/>
    <property type="molecule type" value="Genomic_DNA"/>
</dbReference>
<dbReference type="GO" id="GO:0016020">
    <property type="term" value="C:membrane"/>
    <property type="evidence" value="ECO:0007669"/>
    <property type="project" value="InterPro"/>
</dbReference>
<proteinExistence type="inferred from homology"/>
<evidence type="ECO:0000313" key="9">
    <source>
        <dbReference type="Proteomes" id="UP001293593"/>
    </source>
</evidence>
<comment type="caution">
    <text evidence="8">The sequence shown here is derived from an EMBL/GenBank/DDBJ whole genome shotgun (WGS) entry which is preliminary data.</text>
</comment>
<protein>
    <recommendedName>
        <fullName evidence="10">ABC transmembrane type-1 domain-containing protein</fullName>
    </recommendedName>
</protein>
<keyword evidence="2" id="KW-0813">Transport</keyword>
<accession>A0AAE1IQX0</accession>
<evidence type="ECO:0000256" key="5">
    <source>
        <dbReference type="ARBA" id="ARBA00022989"/>
    </source>
</evidence>
<evidence type="ECO:0000256" key="7">
    <source>
        <dbReference type="ARBA" id="ARBA00023180"/>
    </source>
</evidence>
<comment type="similarity">
    <text evidence="1">Belongs to the ABC transporter superfamily. ABCB family. Multidrug resistance exporter (TC 3.A.1.201) subfamily.</text>
</comment>
<dbReference type="Proteomes" id="UP001293593">
    <property type="component" value="Unassembled WGS sequence"/>
</dbReference>
<organism evidence="8 9">
    <name type="scientific">Acacia crassicarpa</name>
    <name type="common">northern wattle</name>
    <dbReference type="NCBI Taxonomy" id="499986"/>
    <lineage>
        <taxon>Eukaryota</taxon>
        <taxon>Viridiplantae</taxon>
        <taxon>Streptophyta</taxon>
        <taxon>Embryophyta</taxon>
        <taxon>Tracheophyta</taxon>
        <taxon>Spermatophyta</taxon>
        <taxon>Magnoliopsida</taxon>
        <taxon>eudicotyledons</taxon>
        <taxon>Gunneridae</taxon>
        <taxon>Pentapetalae</taxon>
        <taxon>rosids</taxon>
        <taxon>fabids</taxon>
        <taxon>Fabales</taxon>
        <taxon>Fabaceae</taxon>
        <taxon>Caesalpinioideae</taxon>
        <taxon>mimosoid clade</taxon>
        <taxon>Acacieae</taxon>
        <taxon>Acacia</taxon>
    </lineage>
</organism>
<keyword evidence="5" id="KW-1133">Transmembrane helix</keyword>
<keyword evidence="4" id="KW-0677">Repeat</keyword>
<evidence type="ECO:0000256" key="1">
    <source>
        <dbReference type="ARBA" id="ARBA00007577"/>
    </source>
</evidence>
<dbReference type="AlphaFoldDB" id="A0AAE1IQX0"/>
<evidence type="ECO:0008006" key="10">
    <source>
        <dbReference type="Google" id="ProtNLM"/>
    </source>
</evidence>